<keyword evidence="1" id="KW-1185">Reference proteome</keyword>
<proteinExistence type="predicted"/>
<accession>A0AAF3EHD5</accession>
<dbReference type="WBParaSite" id="MBELARI_LOCUS13411">
    <property type="protein sequence ID" value="MBELARI_LOCUS13411"/>
    <property type="gene ID" value="MBELARI_LOCUS13411"/>
</dbReference>
<sequence length="32" mass="3667">MATIRVEERLPSGEMAKYPVRWLPSGEMATFI</sequence>
<organism evidence="1 2">
    <name type="scientific">Mesorhabditis belari</name>
    <dbReference type="NCBI Taxonomy" id="2138241"/>
    <lineage>
        <taxon>Eukaryota</taxon>
        <taxon>Metazoa</taxon>
        <taxon>Ecdysozoa</taxon>
        <taxon>Nematoda</taxon>
        <taxon>Chromadorea</taxon>
        <taxon>Rhabditida</taxon>
        <taxon>Rhabditina</taxon>
        <taxon>Rhabditomorpha</taxon>
        <taxon>Rhabditoidea</taxon>
        <taxon>Rhabditidae</taxon>
        <taxon>Mesorhabditinae</taxon>
        <taxon>Mesorhabditis</taxon>
    </lineage>
</organism>
<evidence type="ECO:0000313" key="2">
    <source>
        <dbReference type="WBParaSite" id="MBELARI_LOCUS13411"/>
    </source>
</evidence>
<dbReference type="Proteomes" id="UP000887575">
    <property type="component" value="Unassembled WGS sequence"/>
</dbReference>
<reference evidence="2" key="1">
    <citation type="submission" date="2024-02" db="UniProtKB">
        <authorList>
            <consortium name="WormBaseParasite"/>
        </authorList>
    </citation>
    <scope>IDENTIFICATION</scope>
</reference>
<name>A0AAF3EHD5_9BILA</name>
<dbReference type="AlphaFoldDB" id="A0AAF3EHD5"/>
<protein>
    <submittedName>
        <fullName evidence="2">Uncharacterized protein</fullName>
    </submittedName>
</protein>
<evidence type="ECO:0000313" key="1">
    <source>
        <dbReference type="Proteomes" id="UP000887575"/>
    </source>
</evidence>